<evidence type="ECO:0000256" key="1">
    <source>
        <dbReference type="ARBA" id="ARBA00022737"/>
    </source>
</evidence>
<dbReference type="Proteomes" id="UP000250321">
    <property type="component" value="Unassembled WGS sequence"/>
</dbReference>
<dbReference type="GO" id="GO:0003723">
    <property type="term" value="F:RNA binding"/>
    <property type="evidence" value="ECO:0007669"/>
    <property type="project" value="InterPro"/>
</dbReference>
<dbReference type="InterPro" id="IPR046960">
    <property type="entry name" value="PPR_At4g14850-like_plant"/>
</dbReference>
<keyword evidence="1" id="KW-0677">Repeat</keyword>
<dbReference type="GO" id="GO:0009451">
    <property type="term" value="P:RNA modification"/>
    <property type="evidence" value="ECO:0007669"/>
    <property type="project" value="InterPro"/>
</dbReference>
<dbReference type="STRING" id="2094558.A0A314ZTI2"/>
<dbReference type="OrthoDB" id="185373at2759"/>
<name>A0A314ZTI2_PRUYE</name>
<protein>
    <submittedName>
        <fullName evidence="3">Putative pentatricopeptide repeat-containing protein</fullName>
    </submittedName>
</protein>
<dbReference type="InterPro" id="IPR011990">
    <property type="entry name" value="TPR-like_helical_dom_sf"/>
</dbReference>
<dbReference type="FunFam" id="1.25.40.10:FF:000381">
    <property type="entry name" value="Pentatricopeptide repeat-containing protein"/>
    <property type="match status" value="1"/>
</dbReference>
<dbReference type="Pfam" id="PF13041">
    <property type="entry name" value="PPR_2"/>
    <property type="match status" value="1"/>
</dbReference>
<dbReference type="InterPro" id="IPR002885">
    <property type="entry name" value="PPR_rpt"/>
</dbReference>
<sequence>MVRCFLLFTPSHPCRRVPRRLNHAFSTFTASSPVVSDPPPPHASLFFKSQNPTRPLTHCKARLISTNHPSHSSKPHPFPHISLIPKWNIWYLSSRYRDSRTSNDAQSFHLQICKHGFANDLFLCNTLINVYVRIGALVEAGKLFEEMPEKNSVTWACLISGYTQNGMPNEACAHFKQMVSDGFSPSPYAAVVFFELARSPVLASLSLGCKFMG</sequence>
<dbReference type="NCBIfam" id="TIGR00756">
    <property type="entry name" value="PPR"/>
    <property type="match status" value="2"/>
</dbReference>
<evidence type="ECO:0000313" key="3">
    <source>
        <dbReference type="EMBL" id="PQQ20754.1"/>
    </source>
</evidence>
<accession>A0A314ZTI2</accession>
<organism evidence="3 4">
    <name type="scientific">Prunus yedoensis var. nudiflora</name>
    <dbReference type="NCBI Taxonomy" id="2094558"/>
    <lineage>
        <taxon>Eukaryota</taxon>
        <taxon>Viridiplantae</taxon>
        <taxon>Streptophyta</taxon>
        <taxon>Embryophyta</taxon>
        <taxon>Tracheophyta</taxon>
        <taxon>Spermatophyta</taxon>
        <taxon>Magnoliopsida</taxon>
        <taxon>eudicotyledons</taxon>
        <taxon>Gunneridae</taxon>
        <taxon>Pentapetalae</taxon>
        <taxon>rosids</taxon>
        <taxon>fabids</taxon>
        <taxon>Rosales</taxon>
        <taxon>Rosaceae</taxon>
        <taxon>Amygdaloideae</taxon>
        <taxon>Amygdaleae</taxon>
        <taxon>Prunus</taxon>
    </lineage>
</organism>
<dbReference type="EMBL" id="PJQY01000027">
    <property type="protein sequence ID" value="PQQ20754.1"/>
    <property type="molecule type" value="Genomic_DNA"/>
</dbReference>
<dbReference type="PANTHER" id="PTHR47926">
    <property type="entry name" value="PENTATRICOPEPTIDE REPEAT-CONTAINING PROTEIN"/>
    <property type="match status" value="1"/>
</dbReference>
<feature type="repeat" description="PPR" evidence="2">
    <location>
        <begin position="151"/>
        <end position="185"/>
    </location>
</feature>
<comment type="caution">
    <text evidence="3">The sequence shown here is derived from an EMBL/GenBank/DDBJ whole genome shotgun (WGS) entry which is preliminary data.</text>
</comment>
<evidence type="ECO:0000313" key="4">
    <source>
        <dbReference type="Proteomes" id="UP000250321"/>
    </source>
</evidence>
<dbReference type="PROSITE" id="PS51375">
    <property type="entry name" value="PPR"/>
    <property type="match status" value="2"/>
</dbReference>
<feature type="repeat" description="PPR" evidence="2">
    <location>
        <begin position="120"/>
        <end position="150"/>
    </location>
</feature>
<dbReference type="AlphaFoldDB" id="A0A314ZTI2"/>
<dbReference type="Gene3D" id="1.25.40.10">
    <property type="entry name" value="Tetratricopeptide repeat domain"/>
    <property type="match status" value="1"/>
</dbReference>
<gene>
    <name evidence="3" type="ORF">Pyn_26350</name>
</gene>
<proteinExistence type="predicted"/>
<reference evidence="3 4" key="1">
    <citation type="submission" date="2018-02" db="EMBL/GenBank/DDBJ databases">
        <title>Draft genome of wild Prunus yedoensis var. nudiflora.</title>
        <authorList>
            <person name="Baek S."/>
            <person name="Kim J.-H."/>
            <person name="Choi K."/>
            <person name="Kim G.-B."/>
            <person name="Cho A."/>
            <person name="Jang H."/>
            <person name="Shin C.-H."/>
            <person name="Yu H.-J."/>
            <person name="Mun J.-H."/>
        </authorList>
    </citation>
    <scope>NUCLEOTIDE SEQUENCE [LARGE SCALE GENOMIC DNA]</scope>
    <source>
        <strain evidence="4">cv. Jeju island</strain>
        <tissue evidence="3">Leaf</tissue>
    </source>
</reference>
<keyword evidence="4" id="KW-1185">Reference proteome</keyword>
<evidence type="ECO:0000256" key="2">
    <source>
        <dbReference type="PROSITE-ProRule" id="PRU00708"/>
    </source>
</evidence>